<accession>A0ACC0VYP8</accession>
<name>A0ACC0VYP8_9STRA</name>
<dbReference type="Proteomes" id="UP001163321">
    <property type="component" value="Chromosome 6"/>
</dbReference>
<proteinExistence type="predicted"/>
<reference evidence="1 2" key="1">
    <citation type="journal article" date="2022" name="bioRxiv">
        <title>The genome of the oomycete Peronosclerospora sorghi, a cosmopolitan pathogen of maize and sorghum, is inflated with dispersed pseudogenes.</title>
        <authorList>
            <person name="Fletcher K."/>
            <person name="Martin F."/>
            <person name="Isakeit T."/>
            <person name="Cavanaugh K."/>
            <person name="Magill C."/>
            <person name="Michelmore R."/>
        </authorList>
    </citation>
    <scope>NUCLEOTIDE SEQUENCE [LARGE SCALE GENOMIC DNA]</scope>
    <source>
        <strain evidence="1">P6</strain>
    </source>
</reference>
<keyword evidence="2" id="KW-1185">Reference proteome</keyword>
<organism evidence="1 2">
    <name type="scientific">Peronosclerospora sorghi</name>
    <dbReference type="NCBI Taxonomy" id="230839"/>
    <lineage>
        <taxon>Eukaryota</taxon>
        <taxon>Sar</taxon>
        <taxon>Stramenopiles</taxon>
        <taxon>Oomycota</taxon>
        <taxon>Peronosporomycetes</taxon>
        <taxon>Peronosporales</taxon>
        <taxon>Peronosporaceae</taxon>
        <taxon>Peronosclerospora</taxon>
    </lineage>
</organism>
<gene>
    <name evidence="1" type="ORF">PsorP6_009987</name>
</gene>
<evidence type="ECO:0000313" key="1">
    <source>
        <dbReference type="EMBL" id="KAI9910863.1"/>
    </source>
</evidence>
<sequence>MSSGATCGRGRKSTSLAGHLRNDQLEALDADSSRSHFIRLCHFLEQHYRSVPRRSKHVLELCLPLIRTVDAGVLKLSQHSSISRISSHPRRS</sequence>
<dbReference type="EMBL" id="CM047585">
    <property type="protein sequence ID" value="KAI9910863.1"/>
    <property type="molecule type" value="Genomic_DNA"/>
</dbReference>
<evidence type="ECO:0000313" key="2">
    <source>
        <dbReference type="Proteomes" id="UP001163321"/>
    </source>
</evidence>
<protein>
    <submittedName>
        <fullName evidence="1">Uncharacterized protein</fullName>
    </submittedName>
</protein>
<comment type="caution">
    <text evidence="1">The sequence shown here is derived from an EMBL/GenBank/DDBJ whole genome shotgun (WGS) entry which is preliminary data.</text>
</comment>